<dbReference type="PANTHER" id="PTHR13947:SF37">
    <property type="entry name" value="LD18367P"/>
    <property type="match status" value="1"/>
</dbReference>
<keyword evidence="1" id="KW-0808">Transferase</keyword>
<protein>
    <recommendedName>
        <fullName evidence="3">N-acetyltransferase domain-containing protein</fullName>
    </recommendedName>
</protein>
<evidence type="ECO:0000313" key="6">
    <source>
        <dbReference type="Proteomes" id="UP000001307"/>
    </source>
</evidence>
<accession>E4XQP0</accession>
<feature type="domain" description="N-acetyltransferase" evidence="3">
    <location>
        <begin position="65"/>
        <end position="222"/>
    </location>
</feature>
<dbReference type="InterPro" id="IPR000182">
    <property type="entry name" value="GNAT_dom"/>
</dbReference>
<evidence type="ECO:0000259" key="3">
    <source>
        <dbReference type="PROSITE" id="PS51186"/>
    </source>
</evidence>
<gene>
    <name evidence="4" type="ORF">GSOID_T00017993001</name>
    <name evidence="5" type="ORF">GSOID_T00022816001</name>
</gene>
<keyword evidence="2" id="KW-0812">Transmembrane</keyword>
<keyword evidence="6" id="KW-1185">Reference proteome</keyword>
<evidence type="ECO:0000313" key="5">
    <source>
        <dbReference type="EMBL" id="CBY40781.1"/>
    </source>
</evidence>
<keyword evidence="2" id="KW-0472">Membrane</keyword>
<name>E4XQP0_OIKDI</name>
<dbReference type="CDD" id="cd04301">
    <property type="entry name" value="NAT_SF"/>
    <property type="match status" value="1"/>
</dbReference>
<dbReference type="Pfam" id="PF00583">
    <property type="entry name" value="Acetyltransf_1"/>
    <property type="match status" value="1"/>
</dbReference>
<dbReference type="PANTHER" id="PTHR13947">
    <property type="entry name" value="GNAT FAMILY N-ACETYLTRANSFERASE"/>
    <property type="match status" value="1"/>
</dbReference>
<dbReference type="InParanoid" id="E4XQP0"/>
<dbReference type="Proteomes" id="UP000001307">
    <property type="component" value="Unassembled WGS sequence"/>
</dbReference>
<feature type="transmembrane region" description="Helical" evidence="2">
    <location>
        <begin position="64"/>
        <end position="82"/>
    </location>
</feature>
<sequence length="246" mass="28545">MLIIREFEKQDQKSAYEIWKYGMAVDWSQGLFEMSIRCTELILLPFILQLLLFFLGVFSTPEQGNTILIAACIFWFGFLKMFSKYVGHSYVAGRTDMLDIEKNHGKRFIVATTEKQPEHVIGTIVYVESKNEEKFKGNRLDGKTWIMFSLAVCPNHRKKGIAKALLKHLEKLAKNENVSQIMFDASSPQKAARSFYSKAGYDHENLSFPLERIATLFGTSIEQFLVKKYFKICKIESFNFYKKIKK</sequence>
<dbReference type="Gene3D" id="3.40.630.30">
    <property type="match status" value="1"/>
</dbReference>
<dbReference type="InterPro" id="IPR016181">
    <property type="entry name" value="Acyl_CoA_acyltransferase"/>
</dbReference>
<proteinExistence type="predicted"/>
<keyword evidence="2" id="KW-1133">Transmembrane helix</keyword>
<evidence type="ECO:0000256" key="1">
    <source>
        <dbReference type="ARBA" id="ARBA00022679"/>
    </source>
</evidence>
<organism evidence="4">
    <name type="scientific">Oikopleura dioica</name>
    <name type="common">Tunicate</name>
    <dbReference type="NCBI Taxonomy" id="34765"/>
    <lineage>
        <taxon>Eukaryota</taxon>
        <taxon>Metazoa</taxon>
        <taxon>Chordata</taxon>
        <taxon>Tunicata</taxon>
        <taxon>Appendicularia</taxon>
        <taxon>Copelata</taxon>
        <taxon>Oikopleuridae</taxon>
        <taxon>Oikopleura</taxon>
    </lineage>
</organism>
<dbReference type="InterPro" id="IPR050769">
    <property type="entry name" value="NAT_camello-type"/>
</dbReference>
<dbReference type="AlphaFoldDB" id="E4XQP0"/>
<reference evidence="4" key="1">
    <citation type="journal article" date="2010" name="Science">
        <title>Plasticity of animal genome architecture unmasked by rapid evolution of a pelagic tunicate.</title>
        <authorList>
            <person name="Denoeud F."/>
            <person name="Henriet S."/>
            <person name="Mungpakdee S."/>
            <person name="Aury J.M."/>
            <person name="Da Silva C."/>
            <person name="Brinkmann H."/>
            <person name="Mikhaleva J."/>
            <person name="Olsen L.C."/>
            <person name="Jubin C."/>
            <person name="Canestro C."/>
            <person name="Bouquet J.M."/>
            <person name="Danks G."/>
            <person name="Poulain J."/>
            <person name="Campsteijn C."/>
            <person name="Adamski M."/>
            <person name="Cross I."/>
            <person name="Yadetie F."/>
            <person name="Muffato M."/>
            <person name="Louis A."/>
            <person name="Butcher S."/>
            <person name="Tsagkogeorga G."/>
            <person name="Konrad A."/>
            <person name="Singh S."/>
            <person name="Jensen M.F."/>
            <person name="Cong E.H."/>
            <person name="Eikeseth-Otteraa H."/>
            <person name="Noel B."/>
            <person name="Anthouard V."/>
            <person name="Porcel B.M."/>
            <person name="Kachouri-Lafond R."/>
            <person name="Nishino A."/>
            <person name="Ugolini M."/>
            <person name="Chourrout P."/>
            <person name="Nishida H."/>
            <person name="Aasland R."/>
            <person name="Huzurbazar S."/>
            <person name="Westhof E."/>
            <person name="Delsuc F."/>
            <person name="Lehrach H."/>
            <person name="Reinhardt R."/>
            <person name="Weissenbach J."/>
            <person name="Roy S.W."/>
            <person name="Artiguenave F."/>
            <person name="Postlethwait J.H."/>
            <person name="Manak J.R."/>
            <person name="Thompson E.M."/>
            <person name="Jaillon O."/>
            <person name="Du Pasquier L."/>
            <person name="Boudinot P."/>
            <person name="Liberles D.A."/>
            <person name="Volff J.N."/>
            <person name="Philippe H."/>
            <person name="Lenhard B."/>
            <person name="Roest Crollius H."/>
            <person name="Wincker P."/>
            <person name="Chourrout D."/>
        </authorList>
    </citation>
    <scope>NUCLEOTIDE SEQUENCE [LARGE SCALE GENOMIC DNA]</scope>
</reference>
<dbReference type="Proteomes" id="UP000011014">
    <property type="component" value="Unassembled WGS sequence"/>
</dbReference>
<dbReference type="GO" id="GO:0008080">
    <property type="term" value="F:N-acetyltransferase activity"/>
    <property type="evidence" value="ECO:0007669"/>
    <property type="project" value="InterPro"/>
</dbReference>
<dbReference type="OrthoDB" id="41532at2759"/>
<feature type="transmembrane region" description="Helical" evidence="2">
    <location>
        <begin position="41"/>
        <end position="58"/>
    </location>
</feature>
<dbReference type="SUPFAM" id="SSF55729">
    <property type="entry name" value="Acyl-CoA N-acyltransferases (Nat)"/>
    <property type="match status" value="1"/>
</dbReference>
<dbReference type="PROSITE" id="PS51186">
    <property type="entry name" value="GNAT"/>
    <property type="match status" value="1"/>
</dbReference>
<evidence type="ECO:0000313" key="4">
    <source>
        <dbReference type="EMBL" id="CBY12126.1"/>
    </source>
</evidence>
<dbReference type="EMBL" id="FN656109">
    <property type="protein sequence ID" value="CBY40781.1"/>
    <property type="molecule type" value="Genomic_DNA"/>
</dbReference>
<dbReference type="EMBL" id="FN653107">
    <property type="protein sequence ID" value="CBY12126.1"/>
    <property type="molecule type" value="Genomic_DNA"/>
</dbReference>
<evidence type="ECO:0000256" key="2">
    <source>
        <dbReference type="SAM" id="Phobius"/>
    </source>
</evidence>